<accession>A0A507FJD2</accession>
<dbReference type="AlphaFoldDB" id="A0A507FJD2"/>
<reference evidence="4 5" key="1">
    <citation type="journal article" date="2019" name="Sci. Rep.">
        <title>Comparative genomics of chytrid fungi reveal insights into the obligate biotrophic and pathogenic lifestyle of Synchytrium endobioticum.</title>
        <authorList>
            <person name="van de Vossenberg B.T.L.H."/>
            <person name="Warris S."/>
            <person name="Nguyen H.D.T."/>
            <person name="van Gent-Pelzer M.P.E."/>
            <person name="Joly D.L."/>
            <person name="van de Geest H.C."/>
            <person name="Bonants P.J.M."/>
            <person name="Smith D.S."/>
            <person name="Levesque C.A."/>
            <person name="van der Lee T.A.J."/>
        </authorList>
    </citation>
    <scope>NUCLEOTIDE SEQUENCE [LARGE SCALE GENOMIC DNA]</scope>
    <source>
        <strain evidence="4 5">CBS 675.73</strain>
    </source>
</reference>
<feature type="transmembrane region" description="Helical" evidence="3">
    <location>
        <begin position="238"/>
        <end position="260"/>
    </location>
</feature>
<evidence type="ECO:0000256" key="3">
    <source>
        <dbReference type="SAM" id="Phobius"/>
    </source>
</evidence>
<evidence type="ECO:0000313" key="5">
    <source>
        <dbReference type="Proteomes" id="UP000320333"/>
    </source>
</evidence>
<organism evidence="4 5">
    <name type="scientific">Chytriomyces confervae</name>
    <dbReference type="NCBI Taxonomy" id="246404"/>
    <lineage>
        <taxon>Eukaryota</taxon>
        <taxon>Fungi</taxon>
        <taxon>Fungi incertae sedis</taxon>
        <taxon>Chytridiomycota</taxon>
        <taxon>Chytridiomycota incertae sedis</taxon>
        <taxon>Chytridiomycetes</taxon>
        <taxon>Chytridiales</taxon>
        <taxon>Chytriomycetaceae</taxon>
        <taxon>Chytriomyces</taxon>
    </lineage>
</organism>
<evidence type="ECO:0000256" key="1">
    <source>
        <dbReference type="SAM" id="Coils"/>
    </source>
</evidence>
<keyword evidence="3" id="KW-1133">Transmembrane helix</keyword>
<feature type="region of interest" description="Disordered" evidence="2">
    <location>
        <begin position="113"/>
        <end position="176"/>
    </location>
</feature>
<dbReference type="Proteomes" id="UP000320333">
    <property type="component" value="Unassembled WGS sequence"/>
</dbReference>
<feature type="transmembrane region" description="Helical" evidence="3">
    <location>
        <begin position="343"/>
        <end position="360"/>
    </location>
</feature>
<proteinExistence type="predicted"/>
<feature type="region of interest" description="Disordered" evidence="2">
    <location>
        <begin position="447"/>
        <end position="473"/>
    </location>
</feature>
<keyword evidence="5" id="KW-1185">Reference proteome</keyword>
<name>A0A507FJD2_9FUNG</name>
<evidence type="ECO:0000256" key="2">
    <source>
        <dbReference type="SAM" id="MobiDB-lite"/>
    </source>
</evidence>
<feature type="transmembrane region" description="Helical" evidence="3">
    <location>
        <begin position="422"/>
        <end position="440"/>
    </location>
</feature>
<gene>
    <name evidence="4" type="ORF">CcCBS67573_g02930</name>
</gene>
<keyword evidence="3" id="KW-0472">Membrane</keyword>
<feature type="transmembrane region" description="Helical" evidence="3">
    <location>
        <begin position="302"/>
        <end position="323"/>
    </location>
</feature>
<feature type="coiled-coil region" evidence="1">
    <location>
        <begin position="43"/>
        <end position="70"/>
    </location>
</feature>
<evidence type="ECO:0008006" key="6">
    <source>
        <dbReference type="Google" id="ProtNLM"/>
    </source>
</evidence>
<comment type="caution">
    <text evidence="4">The sequence shown here is derived from an EMBL/GenBank/DDBJ whole genome shotgun (WGS) entry which is preliminary data.</text>
</comment>
<feature type="compositionally biased region" description="Polar residues" evidence="2">
    <location>
        <begin position="447"/>
        <end position="460"/>
    </location>
</feature>
<feature type="transmembrane region" description="Helical" evidence="3">
    <location>
        <begin position="391"/>
        <end position="410"/>
    </location>
</feature>
<keyword evidence="3" id="KW-0812">Transmembrane</keyword>
<sequence length="473" mass="51484">MDDLQTLASQIEAQEAVVEEREAALLDAIKRNDQAALVLQTVYQNAVVRLNRLMDEKKDLKALLAQKEASAVAEDIAAVLMENQAVLMENQAETNKTLQLMNKKLNLRVDTQAKAGREPSSNGAHEGDESSRGPSSGSVDGGAQPTSGSSGSGSGRRLSDDAATSSSSDFPEHDTGSDAWQVVSSQLLTNTTMVLHSTEVWFSNANDSMGMVTYGTIVMMFSSNIWQLDFTPRTWVRWMIYLDALAFTIIYAGTCANDLLPDCWQRNSYGLAADLIWSFKDAGKYGYIAYKALSIGGYHMRWPCYAVAVLSLLLYWLLCYQAYGFSMPGCPGQFHSDVPRVVLYGYWTLVDVVATVVVVAKMRSVIVNSSAVGNQDSTVYKIIKMREEIRLLVASVGMLSVTVLSIVGAIDPTVTTLNIWRMVFVYVQLLLVMGSQKVVIGNYGTSSQHANASGGTSVLGNQGKAARDSAHKV</sequence>
<dbReference type="EMBL" id="QEAP01000067">
    <property type="protein sequence ID" value="TPX75820.1"/>
    <property type="molecule type" value="Genomic_DNA"/>
</dbReference>
<protein>
    <recommendedName>
        <fullName evidence="6">Transmembrane protein</fullName>
    </recommendedName>
</protein>
<evidence type="ECO:0000313" key="4">
    <source>
        <dbReference type="EMBL" id="TPX75820.1"/>
    </source>
</evidence>
<dbReference type="OrthoDB" id="2128781at2759"/>
<keyword evidence="1" id="KW-0175">Coiled coil</keyword>